<dbReference type="Pfam" id="PF02826">
    <property type="entry name" value="2-Hacid_dh_C"/>
    <property type="match status" value="1"/>
</dbReference>
<keyword evidence="5" id="KW-0520">NAD</keyword>
<comment type="similarity">
    <text evidence="1 6">Belongs to the D-isomer specific 2-hydroxyacid dehydrogenase family.</text>
</comment>
<dbReference type="CDD" id="cd12169">
    <property type="entry name" value="PGDH_like_1"/>
    <property type="match status" value="1"/>
</dbReference>
<dbReference type="InterPro" id="IPR006140">
    <property type="entry name" value="D-isomer_DH_NAD-bd"/>
</dbReference>
<evidence type="ECO:0000313" key="10">
    <source>
        <dbReference type="Proteomes" id="UP000028640"/>
    </source>
</evidence>
<dbReference type="GO" id="GO:0008652">
    <property type="term" value="P:amino acid biosynthetic process"/>
    <property type="evidence" value="ECO:0007669"/>
    <property type="project" value="UniProtKB-KW"/>
</dbReference>
<protein>
    <submittedName>
        <fullName evidence="9">D-3-phosphoglycerate dehydrogenase</fullName>
        <ecNumber evidence="9">1.1.1.-</ecNumber>
        <ecNumber evidence="9">1.1.1.95</ecNumber>
    </submittedName>
</protein>
<dbReference type="PROSITE" id="PS00671">
    <property type="entry name" value="D_2_HYDROXYACID_DH_3"/>
    <property type="match status" value="1"/>
</dbReference>
<sequence length="315" mass="34351">MKIAIIDDFQGAALESADWSPVEALAEVTVFRDHLTDIDALVSRLQSFDAICVMRERTPFNHALLTRLPNLKYIGSNAPSNASIDLDTAKKMGVTVTYTDGVGNGAPELAWALIMASARHIPVETHSLRNGGWQLTVGQDLEGATLGIMGLGRIGTKIAAIGRVFGMRVIAWSENLTAEKAQAAGVELVDKETLLRQSDWLTVHLVLSQRSRLIIDASDLALMKPSAWLVNTSRGPLVNETALIDALKRRTIAGAALDVFDNEPLAPSHPFRTMDNVIATPHLGYVTRRTYNVFFQQAVDNLAAWLKGDPIRTMS</sequence>
<evidence type="ECO:0000256" key="4">
    <source>
        <dbReference type="ARBA" id="ARBA00023002"/>
    </source>
</evidence>
<evidence type="ECO:0000256" key="3">
    <source>
        <dbReference type="ARBA" id="ARBA00022605"/>
    </source>
</evidence>
<dbReference type="EMBL" id="JMPJ01000076">
    <property type="protein sequence ID" value="KFC77203.1"/>
    <property type="molecule type" value="Genomic_DNA"/>
</dbReference>
<name>A0A085G0F8_EWIA3</name>
<dbReference type="Pfam" id="PF00389">
    <property type="entry name" value="2-Hacid_dh"/>
    <property type="match status" value="1"/>
</dbReference>
<dbReference type="InterPro" id="IPR006139">
    <property type="entry name" value="D-isomer_2_OHA_DH_cat_dom"/>
</dbReference>
<gene>
    <name evidence="9" type="ORF">GEAM_4329</name>
</gene>
<dbReference type="STRING" id="910964.GEAM_4329"/>
<keyword evidence="2" id="KW-0963">Cytoplasm</keyword>
<feature type="domain" description="D-isomer specific 2-hydroxyacid dehydrogenase catalytic" evidence="7">
    <location>
        <begin position="16"/>
        <end position="312"/>
    </location>
</feature>
<dbReference type="eggNOG" id="COG1052">
    <property type="taxonomic scope" value="Bacteria"/>
</dbReference>
<dbReference type="Proteomes" id="UP000028640">
    <property type="component" value="Unassembled WGS sequence"/>
</dbReference>
<dbReference type="PROSITE" id="PS00065">
    <property type="entry name" value="D_2_HYDROXYACID_DH_1"/>
    <property type="match status" value="1"/>
</dbReference>
<proteinExistence type="inferred from homology"/>
<dbReference type="OrthoDB" id="9805416at2"/>
<dbReference type="EC" id="1.1.1.95" evidence="9"/>
<reference evidence="9 10" key="1">
    <citation type="submission" date="2014-05" db="EMBL/GenBank/DDBJ databases">
        <title>ATOL: Assembling a taxonomically balanced genome-scale reconstruction of the evolutionary history of the Enterobacteriaceae.</title>
        <authorList>
            <person name="Plunkett G.III."/>
            <person name="Neeno-Eckwall E.C."/>
            <person name="Glasner J.D."/>
            <person name="Perna N.T."/>
        </authorList>
    </citation>
    <scope>NUCLEOTIDE SEQUENCE [LARGE SCALE GENOMIC DNA]</scope>
    <source>
        <strain evidence="9 10">ATCC 33852</strain>
    </source>
</reference>
<evidence type="ECO:0000256" key="5">
    <source>
        <dbReference type="ARBA" id="ARBA00023027"/>
    </source>
</evidence>
<dbReference type="GO" id="GO:0004617">
    <property type="term" value="F:phosphoglycerate dehydrogenase activity"/>
    <property type="evidence" value="ECO:0007669"/>
    <property type="project" value="UniProtKB-EC"/>
</dbReference>
<organism evidence="9 10">
    <name type="scientific">Ewingella americana (strain ATCC 33852 / DSM 4580 / CCUG 14506 / JCM 5911 / LMG 7869 / NCTC 12157 / CDC 1468-78)</name>
    <dbReference type="NCBI Taxonomy" id="910964"/>
    <lineage>
        <taxon>Bacteria</taxon>
        <taxon>Pseudomonadati</taxon>
        <taxon>Pseudomonadota</taxon>
        <taxon>Gammaproteobacteria</taxon>
        <taxon>Enterobacterales</taxon>
        <taxon>Yersiniaceae</taxon>
        <taxon>Ewingella</taxon>
    </lineage>
</organism>
<accession>A0A085G0F8</accession>
<dbReference type="PANTHER" id="PTHR42789">
    <property type="entry name" value="D-ISOMER SPECIFIC 2-HYDROXYACID DEHYDROGENASE FAMILY PROTEIN (AFU_ORTHOLOGUE AFUA_6G10090)"/>
    <property type="match status" value="1"/>
</dbReference>
<feature type="domain" description="D-isomer specific 2-hydroxyacid dehydrogenase NAD-binding" evidence="8">
    <location>
        <begin position="112"/>
        <end position="284"/>
    </location>
</feature>
<evidence type="ECO:0000313" key="9">
    <source>
        <dbReference type="EMBL" id="KFC77203.1"/>
    </source>
</evidence>
<comment type="caution">
    <text evidence="9">The sequence shown here is derived from an EMBL/GenBank/DDBJ whole genome shotgun (WGS) entry which is preliminary data.</text>
</comment>
<evidence type="ECO:0000256" key="1">
    <source>
        <dbReference type="ARBA" id="ARBA00005854"/>
    </source>
</evidence>
<evidence type="ECO:0000259" key="7">
    <source>
        <dbReference type="Pfam" id="PF00389"/>
    </source>
</evidence>
<dbReference type="Gene3D" id="3.40.50.720">
    <property type="entry name" value="NAD(P)-binding Rossmann-like Domain"/>
    <property type="match status" value="2"/>
</dbReference>
<evidence type="ECO:0000256" key="6">
    <source>
        <dbReference type="RuleBase" id="RU003719"/>
    </source>
</evidence>
<dbReference type="InterPro" id="IPR029752">
    <property type="entry name" value="D-isomer_DH_CS1"/>
</dbReference>
<dbReference type="SUPFAM" id="SSF51735">
    <property type="entry name" value="NAD(P)-binding Rossmann-fold domains"/>
    <property type="match status" value="1"/>
</dbReference>
<dbReference type="SUPFAM" id="SSF52283">
    <property type="entry name" value="Formate/glycerate dehydrogenase catalytic domain-like"/>
    <property type="match status" value="1"/>
</dbReference>
<keyword evidence="10" id="KW-1185">Reference proteome</keyword>
<keyword evidence="3" id="KW-0028">Amino-acid biosynthesis</keyword>
<dbReference type="RefSeq" id="WP_034795996.1">
    <property type="nucleotide sequence ID" value="NZ_JMPJ01000076.1"/>
</dbReference>
<evidence type="ECO:0000259" key="8">
    <source>
        <dbReference type="Pfam" id="PF02826"/>
    </source>
</evidence>
<dbReference type="EC" id="1.1.1.-" evidence="9"/>
<keyword evidence="4 6" id="KW-0560">Oxidoreductase</keyword>
<evidence type="ECO:0000256" key="2">
    <source>
        <dbReference type="ARBA" id="ARBA00022490"/>
    </source>
</evidence>
<dbReference type="PANTHER" id="PTHR42789:SF1">
    <property type="entry name" value="D-ISOMER SPECIFIC 2-HYDROXYACID DEHYDROGENASE FAMILY PROTEIN (AFU_ORTHOLOGUE AFUA_6G10090)"/>
    <property type="match status" value="1"/>
</dbReference>
<dbReference type="GeneID" id="78382280"/>
<dbReference type="AlphaFoldDB" id="A0A085G0F8"/>
<dbReference type="FunFam" id="3.40.50.720:FF:000203">
    <property type="entry name" value="D-3-phosphoglycerate dehydrogenase (SerA)"/>
    <property type="match status" value="1"/>
</dbReference>
<dbReference type="InterPro" id="IPR029753">
    <property type="entry name" value="D-isomer_DH_CS"/>
</dbReference>
<dbReference type="GO" id="GO:0051287">
    <property type="term" value="F:NAD binding"/>
    <property type="evidence" value="ECO:0007669"/>
    <property type="project" value="InterPro"/>
</dbReference>
<dbReference type="InterPro" id="IPR050857">
    <property type="entry name" value="D-2-hydroxyacid_DH"/>
</dbReference>
<dbReference type="InterPro" id="IPR036291">
    <property type="entry name" value="NAD(P)-bd_dom_sf"/>
</dbReference>